<accession>A0A1I5ZV11</accession>
<sequence length="121" mass="12816">MTEPPPLPDPGERGTLTVDHTVVRKVARRAADRVDGTARVERRIAGIGVGEHRAGVTISEHGNDVDLALDLALRYPAPVREVAAAVRAAVTAEVGRITGYRVRGVAITVSTLRPDVASHVV</sequence>
<dbReference type="EMBL" id="FOWW01000010">
    <property type="protein sequence ID" value="SFQ60298.1"/>
    <property type="molecule type" value="Genomic_DNA"/>
</dbReference>
<dbReference type="InterPro" id="IPR005531">
    <property type="entry name" value="Asp23"/>
</dbReference>
<dbReference type="RefSeq" id="WP_092534926.1">
    <property type="nucleotide sequence ID" value="NZ_FOWW01000010.1"/>
</dbReference>
<dbReference type="AlphaFoldDB" id="A0A1I5ZV11"/>
<proteinExistence type="inferred from homology"/>
<name>A0A1I5ZV11_9PSEU</name>
<feature type="region of interest" description="Disordered" evidence="2">
    <location>
        <begin position="1"/>
        <end position="20"/>
    </location>
</feature>
<comment type="similarity">
    <text evidence="1">Belongs to the asp23 family.</text>
</comment>
<dbReference type="Proteomes" id="UP000198727">
    <property type="component" value="Unassembled WGS sequence"/>
</dbReference>
<evidence type="ECO:0000313" key="4">
    <source>
        <dbReference type="Proteomes" id="UP000198727"/>
    </source>
</evidence>
<gene>
    <name evidence="3" type="ORF">SAMN05421810_110155</name>
</gene>
<dbReference type="STRING" id="587909.SAMN05421810_110155"/>
<reference evidence="4" key="1">
    <citation type="submission" date="2016-10" db="EMBL/GenBank/DDBJ databases">
        <authorList>
            <person name="Varghese N."/>
            <person name="Submissions S."/>
        </authorList>
    </citation>
    <scope>NUCLEOTIDE SEQUENCE [LARGE SCALE GENOMIC DNA]</scope>
    <source>
        <strain evidence="4">CGMCC 4.5579</strain>
    </source>
</reference>
<organism evidence="3 4">
    <name type="scientific">Amycolatopsis arida</name>
    <dbReference type="NCBI Taxonomy" id="587909"/>
    <lineage>
        <taxon>Bacteria</taxon>
        <taxon>Bacillati</taxon>
        <taxon>Actinomycetota</taxon>
        <taxon>Actinomycetes</taxon>
        <taxon>Pseudonocardiales</taxon>
        <taxon>Pseudonocardiaceae</taxon>
        <taxon>Amycolatopsis</taxon>
    </lineage>
</organism>
<evidence type="ECO:0000256" key="1">
    <source>
        <dbReference type="ARBA" id="ARBA00005721"/>
    </source>
</evidence>
<dbReference type="Pfam" id="PF03780">
    <property type="entry name" value="Asp23"/>
    <property type="match status" value="1"/>
</dbReference>
<evidence type="ECO:0000256" key="2">
    <source>
        <dbReference type="SAM" id="MobiDB-lite"/>
    </source>
</evidence>
<dbReference type="OrthoDB" id="3699309at2"/>
<protein>
    <submittedName>
        <fullName evidence="3">Uncharacterized conserved protein YloU, alkaline shock protein (Asp23) family</fullName>
    </submittedName>
</protein>
<keyword evidence="4" id="KW-1185">Reference proteome</keyword>
<evidence type="ECO:0000313" key="3">
    <source>
        <dbReference type="EMBL" id="SFQ60298.1"/>
    </source>
</evidence>